<evidence type="ECO:0000256" key="4">
    <source>
        <dbReference type="ARBA" id="ARBA00022679"/>
    </source>
</evidence>
<dbReference type="Gene3D" id="3.30.565.10">
    <property type="entry name" value="Histidine kinase-like ATPase, C-terminal domain"/>
    <property type="match status" value="1"/>
</dbReference>
<dbReference type="InterPro" id="IPR036890">
    <property type="entry name" value="HATPase_C_sf"/>
</dbReference>
<dbReference type="InterPro" id="IPR003594">
    <property type="entry name" value="HATPase_dom"/>
</dbReference>
<dbReference type="GO" id="GO:0004673">
    <property type="term" value="F:protein histidine kinase activity"/>
    <property type="evidence" value="ECO:0007669"/>
    <property type="project" value="UniProtKB-EC"/>
</dbReference>
<evidence type="ECO:0000256" key="6">
    <source>
        <dbReference type="ARBA" id="ARBA00022777"/>
    </source>
</evidence>
<evidence type="ECO:0000313" key="10">
    <source>
        <dbReference type="Proteomes" id="UP000580474"/>
    </source>
</evidence>
<dbReference type="AlphaFoldDB" id="A0A840NGL2"/>
<dbReference type="PANTHER" id="PTHR45436:SF5">
    <property type="entry name" value="SENSOR HISTIDINE KINASE TRCS"/>
    <property type="match status" value="1"/>
</dbReference>
<dbReference type="RefSeq" id="WP_184478936.1">
    <property type="nucleotide sequence ID" value="NZ_JACHIV010000001.1"/>
</dbReference>
<keyword evidence="3" id="KW-0597">Phosphoprotein</keyword>
<proteinExistence type="predicted"/>
<keyword evidence="7" id="KW-0472">Membrane</keyword>
<comment type="catalytic activity">
    <reaction evidence="1">
        <text>ATP + protein L-histidine = ADP + protein N-phospho-L-histidine.</text>
        <dbReference type="EC" id="2.7.13.3"/>
    </reaction>
</comment>
<keyword evidence="7" id="KW-1133">Transmembrane helix</keyword>
<accession>A0A840NGL2</accession>
<evidence type="ECO:0000313" key="9">
    <source>
        <dbReference type="EMBL" id="MBB5069225.1"/>
    </source>
</evidence>
<dbReference type="EMBL" id="JACHIV010000001">
    <property type="protein sequence ID" value="MBB5069225.1"/>
    <property type="molecule type" value="Genomic_DNA"/>
</dbReference>
<dbReference type="PROSITE" id="PS50109">
    <property type="entry name" value="HIS_KIN"/>
    <property type="match status" value="1"/>
</dbReference>
<dbReference type="SUPFAM" id="SSF55874">
    <property type="entry name" value="ATPase domain of HSP90 chaperone/DNA topoisomerase II/histidine kinase"/>
    <property type="match status" value="1"/>
</dbReference>
<protein>
    <recommendedName>
        <fullName evidence="2">histidine kinase</fullName>
        <ecNumber evidence="2">2.7.13.3</ecNumber>
    </recommendedName>
</protein>
<dbReference type="Pfam" id="PF02518">
    <property type="entry name" value="HATPase_c"/>
    <property type="match status" value="1"/>
</dbReference>
<sequence>MRTESLPAPAPPAAERCLRGLLHDLGHGLAAVSYLAEGMRADGALPPAATDRLEVMSQELARLLDLVASGAAPAEPVPVELHGLLGRLATARARAGAPTLLVRPGAPVPVRADATAVWRMLSNLLDNAMRAAGPHGVVELGITRSPAAEPGGGTATVEISDDGPGFGRGPDGAAGLGLGIVTGLAQECGARLHLDPAPLRGTRARLVFPVA</sequence>
<feature type="domain" description="Histidine kinase" evidence="8">
    <location>
        <begin position="20"/>
        <end position="211"/>
    </location>
</feature>
<comment type="caution">
    <text evidence="9">The sequence shown here is derived from an EMBL/GenBank/DDBJ whole genome shotgun (WGS) entry which is preliminary data.</text>
</comment>
<keyword evidence="10" id="KW-1185">Reference proteome</keyword>
<reference evidence="9 10" key="1">
    <citation type="submission" date="2020-08" db="EMBL/GenBank/DDBJ databases">
        <title>Sequencing the genomes of 1000 actinobacteria strains.</title>
        <authorList>
            <person name="Klenk H.-P."/>
        </authorList>
    </citation>
    <scope>NUCLEOTIDE SEQUENCE [LARGE SCALE GENOMIC DNA]</scope>
    <source>
        <strain evidence="9 10">DSM 45582</strain>
    </source>
</reference>
<evidence type="ECO:0000259" key="8">
    <source>
        <dbReference type="PROSITE" id="PS50109"/>
    </source>
</evidence>
<name>A0A840NGL2_9PSEU</name>
<keyword evidence="5" id="KW-0812">Transmembrane</keyword>
<keyword evidence="4" id="KW-0808">Transferase</keyword>
<dbReference type="Proteomes" id="UP000580474">
    <property type="component" value="Unassembled WGS sequence"/>
</dbReference>
<evidence type="ECO:0000256" key="3">
    <source>
        <dbReference type="ARBA" id="ARBA00022553"/>
    </source>
</evidence>
<dbReference type="SMART" id="SM00387">
    <property type="entry name" value="HATPase_c"/>
    <property type="match status" value="1"/>
</dbReference>
<organism evidence="9 10">
    <name type="scientific">Saccharopolyspora gloriosae</name>
    <dbReference type="NCBI Taxonomy" id="455344"/>
    <lineage>
        <taxon>Bacteria</taxon>
        <taxon>Bacillati</taxon>
        <taxon>Actinomycetota</taxon>
        <taxon>Actinomycetes</taxon>
        <taxon>Pseudonocardiales</taxon>
        <taxon>Pseudonocardiaceae</taxon>
        <taxon>Saccharopolyspora</taxon>
    </lineage>
</organism>
<dbReference type="PANTHER" id="PTHR45436">
    <property type="entry name" value="SENSOR HISTIDINE KINASE YKOH"/>
    <property type="match status" value="1"/>
</dbReference>
<evidence type="ECO:0000256" key="1">
    <source>
        <dbReference type="ARBA" id="ARBA00000085"/>
    </source>
</evidence>
<dbReference type="InterPro" id="IPR005467">
    <property type="entry name" value="His_kinase_dom"/>
</dbReference>
<keyword evidence="6 9" id="KW-0418">Kinase</keyword>
<dbReference type="InterPro" id="IPR050428">
    <property type="entry name" value="TCS_sensor_his_kinase"/>
</dbReference>
<gene>
    <name evidence="9" type="ORF">BJ969_002313</name>
</gene>
<evidence type="ECO:0000256" key="2">
    <source>
        <dbReference type="ARBA" id="ARBA00012438"/>
    </source>
</evidence>
<evidence type="ECO:0000256" key="5">
    <source>
        <dbReference type="ARBA" id="ARBA00022692"/>
    </source>
</evidence>
<evidence type="ECO:0000256" key="7">
    <source>
        <dbReference type="ARBA" id="ARBA00022989"/>
    </source>
</evidence>
<dbReference type="EC" id="2.7.13.3" evidence="2"/>